<protein>
    <submittedName>
        <fullName evidence="1">Uncharacterized protein</fullName>
    </submittedName>
</protein>
<dbReference type="PANTHER" id="PTHR13593:SF134">
    <property type="entry name" value="F14J22.5 PROTEIN"/>
    <property type="match status" value="1"/>
</dbReference>
<sequence>ITTPMEIKGCAADFTKKNHSNNQIHDASLRSNLGISDCSVRLFFGSQGLYSLNCYSHSLLQEGETCVTNRNCDAGLHCETCRANGAVRPRCTRIRPVNPIAKVKGLPFNRYSWLTTHNAFAREGVDSATGSIILAATNQEDTITSQLKNGVRGLMLDMYDFKNDIWLCHGECFDYTAFQPAIKVLKEIRVFLEANPSEIITIIIEDYVTSPKGLTKVFDAAGLRKFWFPVSRMPRNGEDWPTVDDMVQKNQRLVVFTSIAAKESSEGIAYEWRYLVENQYGDGGMKAGSCPNRKESSPMSMKKRSLVLMNFFPSDPNISQACKENSDPLISMMSTCHEAAGERWPNFIAVNFYKRSDGGGAAEAVDMANGQLVCGCANIAHCKANATFGACNMHGGNVDAQSYRCNSVRRCAAASEAQQLPFVTKMLFVRVFFDEQFQVKGLPFNRYTWLTTHNAFARLGQKSATGSVILSPTNQQDSVTSQLNNGVRGLMLDMYDFNNDIWLCHSFGGKCYNFTAFQPAINVLKEIQVFLEANPSEIVTIMIEDYVTSPKGLTKVFDAAGLRKFWFPVSQMPKNGENWPTVDDMARQNQRLVVFTSKSAKEASEGIAYEWRYVVENQYGDGGMKAGSCPNRAESSPMNVTARSLVLMNYFPDNPDLAQTCKHNSAPLISMMNTCHQAAGNRWPNFIAVDFYKRSDGGGAPAAVDMGNGQLVCGCTNIVYCKANMTFGACDIPEATVAPTASPENETNFAAVHSRPIQLQWLLGALLMILSLSLS</sequence>
<gene>
    <name evidence="1" type="ORF">RJ640_016569</name>
</gene>
<dbReference type="InterPro" id="IPR051057">
    <property type="entry name" value="PI-PLC_domain"/>
</dbReference>
<feature type="non-terminal residue" evidence="1">
    <location>
        <position position="1"/>
    </location>
</feature>
<dbReference type="PANTHER" id="PTHR13593">
    <property type="match status" value="1"/>
</dbReference>
<dbReference type="SUPFAM" id="SSF51695">
    <property type="entry name" value="PLC-like phosphodiesterases"/>
    <property type="match status" value="2"/>
</dbReference>
<dbReference type="Proteomes" id="UP001187471">
    <property type="component" value="Unassembled WGS sequence"/>
</dbReference>
<dbReference type="Pfam" id="PF26178">
    <property type="entry name" value="PI-PLC_cat"/>
    <property type="match status" value="2"/>
</dbReference>
<comment type="caution">
    <text evidence="1">The sequence shown here is derived from an EMBL/GenBank/DDBJ whole genome shotgun (WGS) entry which is preliminary data.</text>
</comment>
<dbReference type="InterPro" id="IPR017946">
    <property type="entry name" value="PLC-like_Pdiesterase_TIM-brl"/>
</dbReference>
<dbReference type="GO" id="GO:0006629">
    <property type="term" value="P:lipid metabolic process"/>
    <property type="evidence" value="ECO:0007669"/>
    <property type="project" value="InterPro"/>
</dbReference>
<accession>A0AA88RKD7</accession>
<keyword evidence="2" id="KW-1185">Reference proteome</keyword>
<dbReference type="CDD" id="cd08588">
    <property type="entry name" value="PI-PLCc_At5g67130_like"/>
    <property type="match status" value="2"/>
</dbReference>
<name>A0AA88RKD7_9ASTE</name>
<dbReference type="PROSITE" id="PS50007">
    <property type="entry name" value="PIPLC_X_DOMAIN"/>
    <property type="match status" value="2"/>
</dbReference>
<evidence type="ECO:0000313" key="2">
    <source>
        <dbReference type="Proteomes" id="UP001187471"/>
    </source>
</evidence>
<reference evidence="1" key="1">
    <citation type="submission" date="2022-12" db="EMBL/GenBank/DDBJ databases">
        <title>Draft genome assemblies for two species of Escallonia (Escalloniales).</title>
        <authorList>
            <person name="Chanderbali A."/>
            <person name="Dervinis C."/>
            <person name="Anghel I."/>
            <person name="Soltis D."/>
            <person name="Soltis P."/>
            <person name="Zapata F."/>
        </authorList>
    </citation>
    <scope>NUCLEOTIDE SEQUENCE</scope>
    <source>
        <strain evidence="1">UCBG92.1500</strain>
        <tissue evidence="1">Leaf</tissue>
    </source>
</reference>
<evidence type="ECO:0000313" key="1">
    <source>
        <dbReference type="EMBL" id="KAK2991534.1"/>
    </source>
</evidence>
<organism evidence="1 2">
    <name type="scientific">Escallonia rubra</name>
    <dbReference type="NCBI Taxonomy" id="112253"/>
    <lineage>
        <taxon>Eukaryota</taxon>
        <taxon>Viridiplantae</taxon>
        <taxon>Streptophyta</taxon>
        <taxon>Embryophyta</taxon>
        <taxon>Tracheophyta</taxon>
        <taxon>Spermatophyta</taxon>
        <taxon>Magnoliopsida</taxon>
        <taxon>eudicotyledons</taxon>
        <taxon>Gunneridae</taxon>
        <taxon>Pentapetalae</taxon>
        <taxon>asterids</taxon>
        <taxon>campanulids</taxon>
        <taxon>Escalloniales</taxon>
        <taxon>Escalloniaceae</taxon>
        <taxon>Escallonia</taxon>
    </lineage>
</organism>
<proteinExistence type="predicted"/>
<dbReference type="Gene3D" id="3.20.20.190">
    <property type="entry name" value="Phosphatidylinositol (PI) phosphodiesterase"/>
    <property type="match status" value="2"/>
</dbReference>
<dbReference type="EMBL" id="JAVXUO010000518">
    <property type="protein sequence ID" value="KAK2991534.1"/>
    <property type="molecule type" value="Genomic_DNA"/>
</dbReference>
<dbReference type="AlphaFoldDB" id="A0AA88RKD7"/>
<dbReference type="GO" id="GO:0008081">
    <property type="term" value="F:phosphoric diester hydrolase activity"/>
    <property type="evidence" value="ECO:0007669"/>
    <property type="project" value="InterPro"/>
</dbReference>